<comment type="caution">
    <text evidence="3">The sequence shown here is derived from an EMBL/GenBank/DDBJ whole genome shotgun (WGS) entry which is preliminary data.</text>
</comment>
<dbReference type="Pfam" id="PF01553">
    <property type="entry name" value="Acyltransferase"/>
    <property type="match status" value="1"/>
</dbReference>
<sequence>MHVVRRGVVAPLVVVLAVVLWVTLPLWLLVAAALSPLLPGRWRALRLLWLLVLYLSVEALLLPTLLGTWVASGFGRRLRTPYWEGIHYDLVQGVMWVLFREARRVAHLEVATQGPSPDAHPGRPLLVLCRHAGPGDSFTLVHALMHWYAREPRVVLKDTLAWDPVIDVLLRRVPARFISPGSGADLEAEIGALASGLDRDDAFVIFPEGGNFTAARRDRAIARLHGLGLHRMAERAESMVHVLAPRPGGVLAALEAAPEADVVLVAHTGLDHLLTVADIWRELPMDKRITMRWWRVPRDEVPTGRDAQIEWLYDWWERIDDWVAQHRPEELPSGRSQRR</sequence>
<gene>
    <name evidence="3" type="ORF">BJ989_000487</name>
</gene>
<dbReference type="GO" id="GO:0003841">
    <property type="term" value="F:1-acylglycerol-3-phosphate O-acyltransferase activity"/>
    <property type="evidence" value="ECO:0007669"/>
    <property type="project" value="TreeGrafter"/>
</dbReference>
<dbReference type="SUPFAM" id="SSF69593">
    <property type="entry name" value="Glycerol-3-phosphate (1)-acyltransferase"/>
    <property type="match status" value="1"/>
</dbReference>
<keyword evidence="1" id="KW-0472">Membrane</keyword>
<dbReference type="InterPro" id="IPR002123">
    <property type="entry name" value="Plipid/glycerol_acylTrfase"/>
</dbReference>
<name>A0A7Y9RSQ4_9ACTN</name>
<reference evidence="3 4" key="1">
    <citation type="submission" date="2020-07" db="EMBL/GenBank/DDBJ databases">
        <title>Sequencing the genomes of 1000 actinobacteria strains.</title>
        <authorList>
            <person name="Klenk H.-P."/>
        </authorList>
    </citation>
    <scope>NUCLEOTIDE SEQUENCE [LARGE SCALE GENOMIC DNA]</scope>
    <source>
        <strain evidence="3 4">DSM 24552</strain>
    </source>
</reference>
<protein>
    <submittedName>
        <fullName evidence="3">1-acyl-sn-glycerol-3-phosphate acyltransferase</fullName>
    </submittedName>
</protein>
<evidence type="ECO:0000313" key="3">
    <source>
        <dbReference type="EMBL" id="NYG54183.1"/>
    </source>
</evidence>
<dbReference type="Proteomes" id="UP000544110">
    <property type="component" value="Unassembled WGS sequence"/>
</dbReference>
<organism evidence="3 4">
    <name type="scientific">Nocardioides perillae</name>
    <dbReference type="NCBI Taxonomy" id="1119534"/>
    <lineage>
        <taxon>Bacteria</taxon>
        <taxon>Bacillati</taxon>
        <taxon>Actinomycetota</taxon>
        <taxon>Actinomycetes</taxon>
        <taxon>Propionibacteriales</taxon>
        <taxon>Nocardioidaceae</taxon>
        <taxon>Nocardioides</taxon>
    </lineage>
</organism>
<keyword evidence="1" id="KW-1133">Transmembrane helix</keyword>
<dbReference type="PANTHER" id="PTHR10983">
    <property type="entry name" value="1-ACYLGLYCEROL-3-PHOSPHATE ACYLTRANSFERASE-RELATED"/>
    <property type="match status" value="1"/>
</dbReference>
<feature type="transmembrane region" description="Helical" evidence="1">
    <location>
        <begin position="47"/>
        <end position="71"/>
    </location>
</feature>
<dbReference type="GO" id="GO:0012505">
    <property type="term" value="C:endomembrane system"/>
    <property type="evidence" value="ECO:0007669"/>
    <property type="project" value="TreeGrafter"/>
</dbReference>
<keyword evidence="3" id="KW-0808">Transferase</keyword>
<dbReference type="EMBL" id="JACCAC010000001">
    <property type="protein sequence ID" value="NYG54183.1"/>
    <property type="molecule type" value="Genomic_DNA"/>
</dbReference>
<feature type="domain" description="Phospholipid/glycerol acyltransferase" evidence="2">
    <location>
        <begin position="125"/>
        <end position="270"/>
    </location>
</feature>
<feature type="transmembrane region" description="Helical" evidence="1">
    <location>
        <begin position="12"/>
        <end position="35"/>
    </location>
</feature>
<evidence type="ECO:0000256" key="1">
    <source>
        <dbReference type="SAM" id="Phobius"/>
    </source>
</evidence>
<dbReference type="PANTHER" id="PTHR10983:SF24">
    <property type="entry name" value="1-ACYLGLYCEROL-3-PHOSPHATE O-ACYLTRANSFERASE 3, ISOFORM E-RELATED"/>
    <property type="match status" value="1"/>
</dbReference>
<evidence type="ECO:0000313" key="4">
    <source>
        <dbReference type="Proteomes" id="UP000544110"/>
    </source>
</evidence>
<accession>A0A7Y9RSQ4</accession>
<dbReference type="SMART" id="SM00563">
    <property type="entry name" value="PlsC"/>
    <property type="match status" value="1"/>
</dbReference>
<dbReference type="AlphaFoldDB" id="A0A7Y9RSQ4"/>
<proteinExistence type="predicted"/>
<evidence type="ECO:0000259" key="2">
    <source>
        <dbReference type="SMART" id="SM00563"/>
    </source>
</evidence>
<keyword evidence="3" id="KW-0012">Acyltransferase</keyword>
<dbReference type="RefSeq" id="WP_179516856.1">
    <property type="nucleotide sequence ID" value="NZ_JACCAC010000001.1"/>
</dbReference>
<keyword evidence="1" id="KW-0812">Transmembrane</keyword>
<keyword evidence="4" id="KW-1185">Reference proteome</keyword>